<keyword evidence="3 6" id="KW-1133">Transmembrane helix</keyword>
<sequence>MTGQSTYAASVVERQIETPSQYDEWDHEGLVVTASAQLSYWIRGKGKTGEGSTVLLVDPPISKLVPDESWRNLVRLAEFEDPKGRVPVAGTQPSTTTTTEAAGGPAPNHLYTNTCLYADIQLFISQNKPSSQDLYSTYQPKRTPEQILAFARRFALNNWIALINHARACLKKLRSKLYSRGIKSSSVRQHSKHASRNSITDYSYSPNYSGGPFAEWILERLADWSTSLAFYMMDVEANMLALGINIDGPSSCGSVSKKEAQQWRYIYHTLGVYRDLYRQTADSYNQVTALREAQQVGKLTRLGVLFLPAGFVAGLLSMGGDFLPGQSHFWVFWLVALPVVAIVWIVLGMEGSLRDKLKGLGNRL</sequence>
<gene>
    <name evidence="7" type="ORF">QBC37DRAFT_14998</name>
</gene>
<evidence type="ECO:0000256" key="3">
    <source>
        <dbReference type="ARBA" id="ARBA00022989"/>
    </source>
</evidence>
<dbReference type="GO" id="GO:0046873">
    <property type="term" value="F:metal ion transmembrane transporter activity"/>
    <property type="evidence" value="ECO:0007669"/>
    <property type="project" value="InterPro"/>
</dbReference>
<proteinExistence type="predicted"/>
<dbReference type="Gene3D" id="1.20.58.340">
    <property type="entry name" value="Magnesium transport protein CorA, transmembrane region"/>
    <property type="match status" value="1"/>
</dbReference>
<evidence type="ECO:0000313" key="7">
    <source>
        <dbReference type="EMBL" id="KAK4211326.1"/>
    </source>
</evidence>
<evidence type="ECO:0000313" key="8">
    <source>
        <dbReference type="Proteomes" id="UP001301769"/>
    </source>
</evidence>
<dbReference type="GO" id="GO:0016020">
    <property type="term" value="C:membrane"/>
    <property type="evidence" value="ECO:0007669"/>
    <property type="project" value="UniProtKB-SubCell"/>
</dbReference>
<feature type="region of interest" description="Disordered" evidence="5">
    <location>
        <begin position="84"/>
        <end position="105"/>
    </location>
</feature>
<dbReference type="EMBL" id="MU858152">
    <property type="protein sequence ID" value="KAK4211326.1"/>
    <property type="molecule type" value="Genomic_DNA"/>
</dbReference>
<dbReference type="Pfam" id="PF01544">
    <property type="entry name" value="CorA"/>
    <property type="match status" value="1"/>
</dbReference>
<name>A0AAN7B3E7_9PEZI</name>
<dbReference type="InterPro" id="IPR045863">
    <property type="entry name" value="CorA_TM1_TM2"/>
</dbReference>
<dbReference type="Proteomes" id="UP001301769">
    <property type="component" value="Unassembled WGS sequence"/>
</dbReference>
<dbReference type="AlphaFoldDB" id="A0AAN7B3E7"/>
<protein>
    <submittedName>
        <fullName evidence="7">Uncharacterized protein</fullName>
    </submittedName>
</protein>
<evidence type="ECO:0000256" key="5">
    <source>
        <dbReference type="SAM" id="MobiDB-lite"/>
    </source>
</evidence>
<evidence type="ECO:0000256" key="2">
    <source>
        <dbReference type="ARBA" id="ARBA00022692"/>
    </source>
</evidence>
<feature type="compositionally biased region" description="Low complexity" evidence="5">
    <location>
        <begin position="87"/>
        <end position="105"/>
    </location>
</feature>
<evidence type="ECO:0000256" key="6">
    <source>
        <dbReference type="SAM" id="Phobius"/>
    </source>
</evidence>
<feature type="transmembrane region" description="Helical" evidence="6">
    <location>
        <begin position="330"/>
        <end position="349"/>
    </location>
</feature>
<dbReference type="SUPFAM" id="SSF144083">
    <property type="entry name" value="Magnesium transport protein CorA, transmembrane region"/>
    <property type="match status" value="1"/>
</dbReference>
<reference evidence="7" key="1">
    <citation type="journal article" date="2023" name="Mol. Phylogenet. Evol.">
        <title>Genome-scale phylogeny and comparative genomics of the fungal order Sordariales.</title>
        <authorList>
            <person name="Hensen N."/>
            <person name="Bonometti L."/>
            <person name="Westerberg I."/>
            <person name="Brannstrom I.O."/>
            <person name="Guillou S."/>
            <person name="Cros-Aarteil S."/>
            <person name="Calhoun S."/>
            <person name="Haridas S."/>
            <person name="Kuo A."/>
            <person name="Mondo S."/>
            <person name="Pangilinan J."/>
            <person name="Riley R."/>
            <person name="LaButti K."/>
            <person name="Andreopoulos B."/>
            <person name="Lipzen A."/>
            <person name="Chen C."/>
            <person name="Yan M."/>
            <person name="Daum C."/>
            <person name="Ng V."/>
            <person name="Clum A."/>
            <person name="Steindorff A."/>
            <person name="Ohm R.A."/>
            <person name="Martin F."/>
            <person name="Silar P."/>
            <person name="Natvig D.O."/>
            <person name="Lalanne C."/>
            <person name="Gautier V."/>
            <person name="Ament-Velasquez S.L."/>
            <person name="Kruys A."/>
            <person name="Hutchinson M.I."/>
            <person name="Powell A.J."/>
            <person name="Barry K."/>
            <person name="Miller A.N."/>
            <person name="Grigoriev I.V."/>
            <person name="Debuchy R."/>
            <person name="Gladieux P."/>
            <person name="Hiltunen Thoren M."/>
            <person name="Johannesson H."/>
        </authorList>
    </citation>
    <scope>NUCLEOTIDE SEQUENCE</scope>
    <source>
        <strain evidence="7">PSN293</strain>
    </source>
</reference>
<reference evidence="7" key="2">
    <citation type="submission" date="2023-05" db="EMBL/GenBank/DDBJ databases">
        <authorList>
            <consortium name="Lawrence Berkeley National Laboratory"/>
            <person name="Steindorff A."/>
            <person name="Hensen N."/>
            <person name="Bonometti L."/>
            <person name="Westerberg I."/>
            <person name="Brannstrom I.O."/>
            <person name="Guillou S."/>
            <person name="Cros-Aarteil S."/>
            <person name="Calhoun S."/>
            <person name="Haridas S."/>
            <person name="Kuo A."/>
            <person name="Mondo S."/>
            <person name="Pangilinan J."/>
            <person name="Riley R."/>
            <person name="Labutti K."/>
            <person name="Andreopoulos B."/>
            <person name="Lipzen A."/>
            <person name="Chen C."/>
            <person name="Yanf M."/>
            <person name="Daum C."/>
            <person name="Ng V."/>
            <person name="Clum A."/>
            <person name="Ohm R."/>
            <person name="Martin F."/>
            <person name="Silar P."/>
            <person name="Natvig D."/>
            <person name="Lalanne C."/>
            <person name="Gautier V."/>
            <person name="Ament-Velasquez S.L."/>
            <person name="Kruys A."/>
            <person name="Hutchinson M.I."/>
            <person name="Powell A.J."/>
            <person name="Barry K."/>
            <person name="Miller A.N."/>
            <person name="Grigoriev I.V."/>
            <person name="Debuchy R."/>
            <person name="Gladieux P."/>
            <person name="Thoren M.H."/>
            <person name="Johannesson H."/>
        </authorList>
    </citation>
    <scope>NUCLEOTIDE SEQUENCE</scope>
    <source>
        <strain evidence="7">PSN293</strain>
    </source>
</reference>
<keyword evidence="4 6" id="KW-0472">Membrane</keyword>
<comment type="subcellular location">
    <subcellularLocation>
        <location evidence="1">Membrane</location>
        <topology evidence="1">Multi-pass membrane protein</topology>
    </subcellularLocation>
</comment>
<keyword evidence="2 6" id="KW-0812">Transmembrane</keyword>
<feature type="transmembrane region" description="Helical" evidence="6">
    <location>
        <begin position="299"/>
        <end position="318"/>
    </location>
</feature>
<keyword evidence="8" id="KW-1185">Reference proteome</keyword>
<evidence type="ECO:0000256" key="1">
    <source>
        <dbReference type="ARBA" id="ARBA00004141"/>
    </source>
</evidence>
<evidence type="ECO:0000256" key="4">
    <source>
        <dbReference type="ARBA" id="ARBA00023136"/>
    </source>
</evidence>
<accession>A0AAN7B3E7</accession>
<comment type="caution">
    <text evidence="7">The sequence shown here is derived from an EMBL/GenBank/DDBJ whole genome shotgun (WGS) entry which is preliminary data.</text>
</comment>
<dbReference type="InterPro" id="IPR002523">
    <property type="entry name" value="MgTranspt_CorA/ZnTranspt_ZntB"/>
</dbReference>
<organism evidence="7 8">
    <name type="scientific">Rhypophila decipiens</name>
    <dbReference type="NCBI Taxonomy" id="261697"/>
    <lineage>
        <taxon>Eukaryota</taxon>
        <taxon>Fungi</taxon>
        <taxon>Dikarya</taxon>
        <taxon>Ascomycota</taxon>
        <taxon>Pezizomycotina</taxon>
        <taxon>Sordariomycetes</taxon>
        <taxon>Sordariomycetidae</taxon>
        <taxon>Sordariales</taxon>
        <taxon>Naviculisporaceae</taxon>
        <taxon>Rhypophila</taxon>
    </lineage>
</organism>